<evidence type="ECO:0000256" key="5">
    <source>
        <dbReference type="ARBA" id="ARBA00023242"/>
    </source>
</evidence>
<dbReference type="Proteomes" id="UP000290289">
    <property type="component" value="Chromosome 9"/>
</dbReference>
<feature type="compositionally biased region" description="Low complexity" evidence="6">
    <location>
        <begin position="8"/>
        <end position="25"/>
    </location>
</feature>
<gene>
    <name evidence="7" type="ORF">DVH24_035156</name>
</gene>
<evidence type="ECO:0000256" key="1">
    <source>
        <dbReference type="ARBA" id="ARBA00004123"/>
    </source>
</evidence>
<organism evidence="7 8">
    <name type="scientific">Malus domestica</name>
    <name type="common">Apple</name>
    <name type="synonym">Pyrus malus</name>
    <dbReference type="NCBI Taxonomy" id="3750"/>
    <lineage>
        <taxon>Eukaryota</taxon>
        <taxon>Viridiplantae</taxon>
        <taxon>Streptophyta</taxon>
        <taxon>Embryophyta</taxon>
        <taxon>Tracheophyta</taxon>
        <taxon>Spermatophyta</taxon>
        <taxon>Magnoliopsida</taxon>
        <taxon>eudicotyledons</taxon>
        <taxon>Gunneridae</taxon>
        <taxon>Pentapetalae</taxon>
        <taxon>rosids</taxon>
        <taxon>fabids</taxon>
        <taxon>Rosales</taxon>
        <taxon>Rosaceae</taxon>
        <taxon>Amygdaloideae</taxon>
        <taxon>Maleae</taxon>
        <taxon>Malus</taxon>
    </lineage>
</organism>
<dbReference type="STRING" id="3750.A0A498J961"/>
<keyword evidence="2" id="KW-0677">Repeat</keyword>
<accession>A0A498J961</accession>
<comment type="caution">
    <text evidence="7">The sequence shown here is derived from an EMBL/GenBank/DDBJ whole genome shotgun (WGS) entry which is preliminary data.</text>
</comment>
<protein>
    <submittedName>
        <fullName evidence="7">Uncharacterized protein</fullName>
    </submittedName>
</protein>
<keyword evidence="4" id="KW-0175">Coiled coil</keyword>
<feature type="region of interest" description="Disordered" evidence="6">
    <location>
        <begin position="1"/>
        <end position="29"/>
    </location>
</feature>
<dbReference type="AlphaFoldDB" id="A0A498J961"/>
<evidence type="ECO:0000256" key="6">
    <source>
        <dbReference type="SAM" id="MobiDB-lite"/>
    </source>
</evidence>
<comment type="subcellular location">
    <subcellularLocation>
        <location evidence="1">Nucleus</location>
    </subcellularLocation>
</comment>
<dbReference type="EMBL" id="RDQH01000335">
    <property type="protein sequence ID" value="RXH90392.1"/>
    <property type="molecule type" value="Genomic_DNA"/>
</dbReference>
<evidence type="ECO:0000256" key="2">
    <source>
        <dbReference type="ARBA" id="ARBA00022737"/>
    </source>
</evidence>
<keyword evidence="3" id="KW-0802">TPR repeat</keyword>
<evidence type="ECO:0000256" key="3">
    <source>
        <dbReference type="ARBA" id="ARBA00022803"/>
    </source>
</evidence>
<evidence type="ECO:0000256" key="4">
    <source>
        <dbReference type="ARBA" id="ARBA00023054"/>
    </source>
</evidence>
<sequence length="182" mass="20167">MLQDMWNASPSFKPTKSAPSSPAKPLGVSRTRSVGTEMFHVTYKVLVGDSPYVRANNVQLVEKDLEKAIPLFWAAINYGDRVDSALKDMAIVISLSLSVELWKTVPIAPLPKTLKALRFSKSSSGEVSDGECGGYGKCRNLLFIFFLSVLSDRKCFYLFIINSFMSVISDKISVGFSIFCQF</sequence>
<dbReference type="PANTHER" id="PTHR36326">
    <property type="entry name" value="PROTEIN POLLENLESS 3-LIKE 2"/>
    <property type="match status" value="1"/>
</dbReference>
<dbReference type="GO" id="GO:0005634">
    <property type="term" value="C:nucleus"/>
    <property type="evidence" value="ECO:0007669"/>
    <property type="project" value="UniProtKB-SubCell"/>
</dbReference>
<evidence type="ECO:0000313" key="7">
    <source>
        <dbReference type="EMBL" id="RXH90392.1"/>
    </source>
</evidence>
<dbReference type="InterPro" id="IPR044961">
    <property type="entry name" value="MS5/SDI1"/>
</dbReference>
<name>A0A498J961_MALDO</name>
<keyword evidence="8" id="KW-1185">Reference proteome</keyword>
<evidence type="ECO:0000313" key="8">
    <source>
        <dbReference type="Proteomes" id="UP000290289"/>
    </source>
</evidence>
<dbReference type="PANTHER" id="PTHR36326:SF7">
    <property type="entry name" value="PROTEIN POLLENLESS 3-LIKE 2"/>
    <property type="match status" value="1"/>
</dbReference>
<proteinExistence type="predicted"/>
<keyword evidence="5" id="KW-0539">Nucleus</keyword>
<reference evidence="7 8" key="1">
    <citation type="submission" date="2018-10" db="EMBL/GenBank/DDBJ databases">
        <title>A high-quality apple genome assembly.</title>
        <authorList>
            <person name="Hu J."/>
        </authorList>
    </citation>
    <scope>NUCLEOTIDE SEQUENCE [LARGE SCALE GENOMIC DNA]</scope>
    <source>
        <strain evidence="8">cv. HFTH1</strain>
        <tissue evidence="7">Young leaf</tissue>
    </source>
</reference>